<keyword evidence="1" id="KW-0560">Oxidoreductase</keyword>
<protein>
    <recommendedName>
        <fullName evidence="2">Pyruvate flavodoxin/ferredoxin oxidoreductase pyrimidine binding domain-containing protein</fullName>
    </recommendedName>
</protein>
<dbReference type="GO" id="GO:0006979">
    <property type="term" value="P:response to oxidative stress"/>
    <property type="evidence" value="ECO:0007669"/>
    <property type="project" value="TreeGrafter"/>
</dbReference>
<evidence type="ECO:0000259" key="2">
    <source>
        <dbReference type="Pfam" id="PF01855"/>
    </source>
</evidence>
<dbReference type="CDD" id="cd07034">
    <property type="entry name" value="TPP_PYR_PFOR_IOR-alpha_like"/>
    <property type="match status" value="1"/>
</dbReference>
<dbReference type="SUPFAM" id="SSF52518">
    <property type="entry name" value="Thiamin diphosphate-binding fold (THDP-binding)"/>
    <property type="match status" value="1"/>
</dbReference>
<dbReference type="Gene3D" id="3.40.50.970">
    <property type="match status" value="1"/>
</dbReference>
<dbReference type="InterPro" id="IPR002880">
    <property type="entry name" value="Pyrv_Fd/Flavodoxin_OxRdtase_N"/>
</dbReference>
<feature type="domain" description="Pyruvate flavodoxin/ferredoxin oxidoreductase pyrimidine binding" evidence="2">
    <location>
        <begin position="1"/>
        <end position="228"/>
    </location>
</feature>
<dbReference type="InterPro" id="IPR029061">
    <property type="entry name" value="THDP-binding"/>
</dbReference>
<name>A0A382WH01_9ZZZZ</name>
<dbReference type="EMBL" id="UINC01159780">
    <property type="protein sequence ID" value="SVD58063.1"/>
    <property type="molecule type" value="Genomic_DNA"/>
</dbReference>
<feature type="non-terminal residue" evidence="3">
    <location>
        <position position="1"/>
    </location>
</feature>
<feature type="non-terminal residue" evidence="3">
    <location>
        <position position="277"/>
    </location>
</feature>
<dbReference type="Pfam" id="PF01855">
    <property type="entry name" value="POR_N"/>
    <property type="match status" value="1"/>
</dbReference>
<dbReference type="AlphaFoldDB" id="A0A382WH01"/>
<sequence>ALAAGISFYAGYPISPATPILVAMERNLVAEGQFAYQASSEIEAINAVIGGGFTGKKAMTATSGPGLSLMSEAIGMAWMTEIPFVVVNVQRGGPATGLPTKTEQSDFQLALHPAHGDSAIPVIAAGSVEECFYATVAAFNWAERYQGPVVLLSEMMLAERAQNIPRPDLSKLKIENRDVFQGGEGYLRYEAKEISPMPLPGSPGSYIANASEHDPYGDTTHLPARHIHMMERRFSKLKLLEDGEFESFNAEATVAVMPWGGSKGPTEEAYKLLQDHG</sequence>
<dbReference type="PANTHER" id="PTHR32154:SF20">
    <property type="entry name" value="2-OXOGLUTARATE OXIDOREDUCTASE SUBUNIT KORA"/>
    <property type="match status" value="1"/>
</dbReference>
<evidence type="ECO:0000256" key="1">
    <source>
        <dbReference type="ARBA" id="ARBA00023002"/>
    </source>
</evidence>
<proteinExistence type="predicted"/>
<dbReference type="GO" id="GO:0016491">
    <property type="term" value="F:oxidoreductase activity"/>
    <property type="evidence" value="ECO:0007669"/>
    <property type="project" value="UniProtKB-KW"/>
</dbReference>
<gene>
    <name evidence="3" type="ORF">METZ01_LOCUS410917</name>
</gene>
<dbReference type="InterPro" id="IPR050722">
    <property type="entry name" value="Pyruvate:ferred/Flavod_OxRd"/>
</dbReference>
<evidence type="ECO:0000313" key="3">
    <source>
        <dbReference type="EMBL" id="SVD58063.1"/>
    </source>
</evidence>
<organism evidence="3">
    <name type="scientific">marine metagenome</name>
    <dbReference type="NCBI Taxonomy" id="408172"/>
    <lineage>
        <taxon>unclassified sequences</taxon>
        <taxon>metagenomes</taxon>
        <taxon>ecological metagenomes</taxon>
    </lineage>
</organism>
<reference evidence="3" key="1">
    <citation type="submission" date="2018-05" db="EMBL/GenBank/DDBJ databases">
        <authorList>
            <person name="Lanie J.A."/>
            <person name="Ng W.-L."/>
            <person name="Kazmierczak K.M."/>
            <person name="Andrzejewski T.M."/>
            <person name="Davidsen T.M."/>
            <person name="Wayne K.J."/>
            <person name="Tettelin H."/>
            <person name="Glass J.I."/>
            <person name="Rusch D."/>
            <person name="Podicherti R."/>
            <person name="Tsui H.-C.T."/>
            <person name="Winkler M.E."/>
        </authorList>
    </citation>
    <scope>NUCLEOTIDE SEQUENCE</scope>
</reference>
<dbReference type="PANTHER" id="PTHR32154">
    <property type="entry name" value="PYRUVATE-FLAVODOXIN OXIDOREDUCTASE-RELATED"/>
    <property type="match status" value="1"/>
</dbReference>
<accession>A0A382WH01</accession>